<gene>
    <name evidence="5" type="ORF">ACFPOF_17465</name>
</gene>
<dbReference type="Gene3D" id="2.60.120.10">
    <property type="entry name" value="Jelly Rolls"/>
    <property type="match status" value="1"/>
</dbReference>
<evidence type="ECO:0000256" key="2">
    <source>
        <dbReference type="ARBA" id="ARBA00023125"/>
    </source>
</evidence>
<dbReference type="Pfam" id="PF12833">
    <property type="entry name" value="HTH_18"/>
    <property type="match status" value="1"/>
</dbReference>
<protein>
    <submittedName>
        <fullName evidence="5">AraC family transcriptional regulator</fullName>
    </submittedName>
</protein>
<dbReference type="SUPFAM" id="SSF46689">
    <property type="entry name" value="Homeodomain-like"/>
    <property type="match status" value="2"/>
</dbReference>
<keyword evidence="1" id="KW-0805">Transcription regulation</keyword>
<evidence type="ECO:0000313" key="6">
    <source>
        <dbReference type="Proteomes" id="UP001596113"/>
    </source>
</evidence>
<dbReference type="Proteomes" id="UP001596113">
    <property type="component" value="Unassembled WGS sequence"/>
</dbReference>
<feature type="domain" description="HTH araC/xylS-type" evidence="4">
    <location>
        <begin position="180"/>
        <end position="277"/>
    </location>
</feature>
<accession>A0ABW0HTM6</accession>
<reference evidence="6" key="1">
    <citation type="journal article" date="2019" name="Int. J. Syst. Evol. Microbiol.">
        <title>The Global Catalogue of Microorganisms (GCM) 10K type strain sequencing project: providing services to taxonomists for standard genome sequencing and annotation.</title>
        <authorList>
            <consortium name="The Broad Institute Genomics Platform"/>
            <consortium name="The Broad Institute Genome Sequencing Center for Infectious Disease"/>
            <person name="Wu L."/>
            <person name="Ma J."/>
        </authorList>
    </citation>
    <scope>NUCLEOTIDE SEQUENCE [LARGE SCALE GENOMIC DNA]</scope>
    <source>
        <strain evidence="6">CGMCC 1.18575</strain>
    </source>
</reference>
<evidence type="ECO:0000256" key="3">
    <source>
        <dbReference type="ARBA" id="ARBA00023163"/>
    </source>
</evidence>
<dbReference type="PANTHER" id="PTHR43280:SF10">
    <property type="entry name" value="REGULATORY PROTEIN POCR"/>
    <property type="match status" value="1"/>
</dbReference>
<keyword evidence="2" id="KW-0238">DNA-binding</keyword>
<dbReference type="InterPro" id="IPR018062">
    <property type="entry name" value="HTH_AraC-typ_CS"/>
</dbReference>
<organism evidence="5 6">
    <name type="scientific">Cohnella soli</name>
    <dbReference type="NCBI Taxonomy" id="425005"/>
    <lineage>
        <taxon>Bacteria</taxon>
        <taxon>Bacillati</taxon>
        <taxon>Bacillota</taxon>
        <taxon>Bacilli</taxon>
        <taxon>Bacillales</taxon>
        <taxon>Paenibacillaceae</taxon>
        <taxon>Cohnella</taxon>
    </lineage>
</organism>
<proteinExistence type="predicted"/>
<evidence type="ECO:0000259" key="4">
    <source>
        <dbReference type="PROSITE" id="PS01124"/>
    </source>
</evidence>
<dbReference type="RefSeq" id="WP_378134909.1">
    <property type="nucleotide sequence ID" value="NZ_JBHSMI010000028.1"/>
</dbReference>
<dbReference type="PANTHER" id="PTHR43280">
    <property type="entry name" value="ARAC-FAMILY TRANSCRIPTIONAL REGULATOR"/>
    <property type="match status" value="1"/>
</dbReference>
<dbReference type="PROSITE" id="PS01124">
    <property type="entry name" value="HTH_ARAC_FAMILY_2"/>
    <property type="match status" value="1"/>
</dbReference>
<dbReference type="SUPFAM" id="SSF51215">
    <property type="entry name" value="Regulatory protein AraC"/>
    <property type="match status" value="1"/>
</dbReference>
<dbReference type="InterPro" id="IPR037923">
    <property type="entry name" value="HTH-like"/>
</dbReference>
<dbReference type="EMBL" id="JBHSMI010000028">
    <property type="protein sequence ID" value="MFC5404526.1"/>
    <property type="molecule type" value="Genomic_DNA"/>
</dbReference>
<dbReference type="SMART" id="SM00342">
    <property type="entry name" value="HTH_ARAC"/>
    <property type="match status" value="1"/>
</dbReference>
<evidence type="ECO:0000256" key="1">
    <source>
        <dbReference type="ARBA" id="ARBA00023015"/>
    </source>
</evidence>
<dbReference type="Gene3D" id="1.10.10.60">
    <property type="entry name" value="Homeodomain-like"/>
    <property type="match status" value="2"/>
</dbReference>
<dbReference type="Pfam" id="PF02311">
    <property type="entry name" value="AraC_binding"/>
    <property type="match status" value="1"/>
</dbReference>
<name>A0ABW0HTM6_9BACL</name>
<keyword evidence="6" id="KW-1185">Reference proteome</keyword>
<evidence type="ECO:0000313" key="5">
    <source>
        <dbReference type="EMBL" id="MFC5404526.1"/>
    </source>
</evidence>
<dbReference type="InterPro" id="IPR018060">
    <property type="entry name" value="HTH_AraC"/>
</dbReference>
<sequence length="299" mass="34064">MTTNFLTIMMKHFEHMNIEVAAAAETALDIETHKEKEDIYDCNRFLFVKEGRGTLTAQGRQIEMKAGRLFVLLSGMSHRISVAEDAPLTLQWCHFRSSYEDRDLYRTLQLPFSVNVNNVPAVSSLFCKLYEELARDKLTSRLRIKAIMLELISEYLESLPNGEQESKLQSSPSEELQKINAVLQYIDEHLADNITVESLAKQVFLHPNYFIVFFKGILGYSPIQYVNMRRMEVAKAMLLLPECNVSAVAHKVGMQIYYFSRMFKAHTGLTPSRYRKQAAAFASAAVAGDDAEERSTQKA</sequence>
<comment type="caution">
    <text evidence="5">The sequence shown here is derived from an EMBL/GenBank/DDBJ whole genome shotgun (WGS) entry which is preliminary data.</text>
</comment>
<dbReference type="InterPro" id="IPR014710">
    <property type="entry name" value="RmlC-like_jellyroll"/>
</dbReference>
<dbReference type="InterPro" id="IPR003313">
    <property type="entry name" value="AraC-bd"/>
</dbReference>
<dbReference type="InterPro" id="IPR009057">
    <property type="entry name" value="Homeodomain-like_sf"/>
</dbReference>
<keyword evidence="3" id="KW-0804">Transcription</keyword>
<dbReference type="PROSITE" id="PS00041">
    <property type="entry name" value="HTH_ARAC_FAMILY_1"/>
    <property type="match status" value="1"/>
</dbReference>